<keyword evidence="1" id="KW-0479">Metal-binding</keyword>
<dbReference type="GO" id="GO:0005884">
    <property type="term" value="C:actin filament"/>
    <property type="evidence" value="ECO:0007669"/>
    <property type="project" value="TreeGrafter"/>
</dbReference>
<organism evidence="7 8">
    <name type="scientific">Octopus sinensis</name>
    <name type="common">East Asian common octopus</name>
    <dbReference type="NCBI Taxonomy" id="2607531"/>
    <lineage>
        <taxon>Eukaryota</taxon>
        <taxon>Metazoa</taxon>
        <taxon>Spiralia</taxon>
        <taxon>Lophotrochozoa</taxon>
        <taxon>Mollusca</taxon>
        <taxon>Cephalopoda</taxon>
        <taxon>Coleoidea</taxon>
        <taxon>Octopodiformes</taxon>
        <taxon>Octopoda</taxon>
        <taxon>Incirrata</taxon>
        <taxon>Octopodidae</taxon>
        <taxon>Octopus</taxon>
    </lineage>
</organism>
<dbReference type="CDD" id="cd21301">
    <property type="entry name" value="CH_PLS_rpt4"/>
    <property type="match status" value="1"/>
</dbReference>
<dbReference type="GO" id="GO:0051017">
    <property type="term" value="P:actin filament bundle assembly"/>
    <property type="evidence" value="ECO:0007669"/>
    <property type="project" value="InterPro"/>
</dbReference>
<dbReference type="PANTHER" id="PTHR19961:SF18">
    <property type="entry name" value="FI19014P1"/>
    <property type="match status" value="1"/>
</dbReference>
<feature type="domain" description="Calponin-homology (CH)" evidence="5">
    <location>
        <begin position="389"/>
        <end position="504"/>
    </location>
</feature>
<dbReference type="GO" id="GO:0005509">
    <property type="term" value="F:calcium ion binding"/>
    <property type="evidence" value="ECO:0007669"/>
    <property type="project" value="InterPro"/>
</dbReference>
<evidence type="ECO:0000313" key="8">
    <source>
        <dbReference type="RefSeq" id="XP_029642367.1"/>
    </source>
</evidence>
<dbReference type="InterPro" id="IPR018247">
    <property type="entry name" value="EF_Hand_1_Ca_BS"/>
</dbReference>
<dbReference type="InterPro" id="IPR011992">
    <property type="entry name" value="EF-hand-dom_pair"/>
</dbReference>
<dbReference type="FunFam" id="1.10.418.10:FF:000042">
    <property type="entry name" value="Fimbrin, putative"/>
    <property type="match status" value="1"/>
</dbReference>
<dbReference type="InterPro" id="IPR002048">
    <property type="entry name" value="EF_hand_dom"/>
</dbReference>
<gene>
    <name evidence="8" type="primary">LOC115216994</name>
</gene>
<keyword evidence="2" id="KW-0677">Repeat</keyword>
<dbReference type="SMART" id="SM00033">
    <property type="entry name" value="CH"/>
    <property type="match status" value="4"/>
</dbReference>
<accession>A0A6P7SVS9</accession>
<keyword evidence="4" id="KW-0009">Actin-binding</keyword>
<dbReference type="PROSITE" id="PS50021">
    <property type="entry name" value="CH"/>
    <property type="match status" value="4"/>
</dbReference>
<dbReference type="CDD" id="cd21292">
    <property type="entry name" value="CH_PLS_rpt1"/>
    <property type="match status" value="1"/>
</dbReference>
<dbReference type="Gene3D" id="1.10.418.10">
    <property type="entry name" value="Calponin-like domain"/>
    <property type="match status" value="4"/>
</dbReference>
<dbReference type="PROSITE" id="PS00020">
    <property type="entry name" value="ACTININ_2"/>
    <property type="match status" value="1"/>
</dbReference>
<dbReference type="InterPro" id="IPR001715">
    <property type="entry name" value="CH_dom"/>
</dbReference>
<dbReference type="FunFam" id="1.10.238.10:FF:000263">
    <property type="entry name" value="plastin-1 isoform X2"/>
    <property type="match status" value="1"/>
</dbReference>
<evidence type="ECO:0000256" key="3">
    <source>
        <dbReference type="ARBA" id="ARBA00022837"/>
    </source>
</evidence>
<evidence type="ECO:0000256" key="2">
    <source>
        <dbReference type="ARBA" id="ARBA00022737"/>
    </source>
</evidence>
<dbReference type="CDD" id="cd00051">
    <property type="entry name" value="EFh"/>
    <property type="match status" value="1"/>
</dbReference>
<dbReference type="Gene3D" id="1.10.238.10">
    <property type="entry name" value="EF-hand"/>
    <property type="match status" value="1"/>
</dbReference>
<dbReference type="GO" id="GO:0032432">
    <property type="term" value="C:actin filament bundle"/>
    <property type="evidence" value="ECO:0007669"/>
    <property type="project" value="TreeGrafter"/>
</dbReference>
<keyword evidence="3" id="KW-0106">Calcium</keyword>
<proteinExistence type="predicted"/>
<dbReference type="InterPro" id="IPR036872">
    <property type="entry name" value="CH_dom_sf"/>
</dbReference>
<reference evidence="8" key="1">
    <citation type="submission" date="2025-08" db="UniProtKB">
        <authorList>
            <consortium name="RefSeq"/>
        </authorList>
    </citation>
    <scope>IDENTIFICATION</scope>
</reference>
<dbReference type="Pfam" id="PF13499">
    <property type="entry name" value="EF-hand_7"/>
    <property type="match status" value="1"/>
</dbReference>
<dbReference type="GO" id="GO:0005737">
    <property type="term" value="C:cytoplasm"/>
    <property type="evidence" value="ECO:0007669"/>
    <property type="project" value="UniProtKB-ARBA"/>
</dbReference>
<feature type="domain" description="Calponin-homology (CH)" evidence="5">
    <location>
        <begin position="267"/>
        <end position="372"/>
    </location>
</feature>
<dbReference type="SMART" id="SM00054">
    <property type="entry name" value="EFh"/>
    <property type="match status" value="2"/>
</dbReference>
<dbReference type="KEGG" id="osn:115216994"/>
<dbReference type="CDD" id="cd21295">
    <property type="entry name" value="CH_PLS_rpt2"/>
    <property type="match status" value="1"/>
</dbReference>
<keyword evidence="7" id="KW-1185">Reference proteome</keyword>
<dbReference type="PROSITE" id="PS00018">
    <property type="entry name" value="EF_HAND_1"/>
    <property type="match status" value="1"/>
</dbReference>
<dbReference type="RefSeq" id="XP_029642367.1">
    <property type="nucleotide sequence ID" value="XM_029786507.2"/>
</dbReference>
<evidence type="ECO:0000313" key="7">
    <source>
        <dbReference type="Proteomes" id="UP000515154"/>
    </source>
</evidence>
<dbReference type="PANTHER" id="PTHR19961">
    <property type="entry name" value="FIMBRIN/PLASTIN"/>
    <property type="match status" value="1"/>
</dbReference>
<evidence type="ECO:0000259" key="5">
    <source>
        <dbReference type="PROSITE" id="PS50021"/>
    </source>
</evidence>
<dbReference type="PROSITE" id="PS50222">
    <property type="entry name" value="EF_HAND_2"/>
    <property type="match status" value="1"/>
</dbReference>
<feature type="domain" description="EF-hand" evidence="6">
    <location>
        <begin position="15"/>
        <end position="50"/>
    </location>
</feature>
<evidence type="ECO:0000259" key="6">
    <source>
        <dbReference type="PROSITE" id="PS50222"/>
    </source>
</evidence>
<dbReference type="GO" id="GO:0051015">
    <property type="term" value="F:actin filament binding"/>
    <property type="evidence" value="ECO:0007669"/>
    <property type="project" value="InterPro"/>
</dbReference>
<sequence>MADINSRRSVTLTADQREDIQEVFNTIDQDNSGHITASELDNALEQLNIKLAGYEIRDLIGNFDHGEDQKLDIDEFQMLYLELKKNKDLGILFKKQVQRREGICTHGGRTTASSAGTTHSVRTAEQVAFSEWINSNLSRDKECQPYLPLNPESDDLYKKMADGILLCKLINITSPDTIDERGINKVNPNVYRKHENLVLALNSARSIGCNIVNIGAEDIKDGTQHLVLGLLWQVIRIGLLSDIDLKHHPGLVLLLGENEEPEDLQKLTPEQILVRWVNYHLRNAGANLQINNLAEDIKDSEAYSYLLHQIAPRENGVTLDPLKENELLKRAEYMLQEADKIGCRSFITPNDVVNHNYKLNLAFVANLFNTYPALDKAPTDVDLEIFDETREEKTYRNWMNSVGVNPFVYNLYSDLTDGLVLLQLFDIVNSGIVNWSNVIRTFNKMKGNFEKLSNCNYAVDLGKEMKFSTVGICGSDIGQNKILTLAIVWQLMRAYTLSILRKLTSSSNMGDRDIGEKDIIHWANTKLKESGKTSVVSSLNDSNLSSSRAIVDLVDAIKPNSINYSFVKDCENEEDRLDNAKYAISMSRKIGARVYALPEDIVEVKPKMLLTIFACLMALDIELNSKPIEEE</sequence>
<protein>
    <submittedName>
        <fullName evidence="8">Plastin-1 isoform X1</fullName>
    </submittedName>
</protein>
<dbReference type="SUPFAM" id="SSF47576">
    <property type="entry name" value="Calponin-homology domain, CH-domain"/>
    <property type="match status" value="1"/>
</dbReference>
<dbReference type="Pfam" id="PF00307">
    <property type="entry name" value="CH"/>
    <property type="match status" value="4"/>
</dbReference>
<dbReference type="FunFam" id="1.10.418.10:FF:000010">
    <property type="entry name" value="Plastin-3 isoform 1"/>
    <property type="match status" value="1"/>
</dbReference>
<dbReference type="CDD" id="cd21298">
    <property type="entry name" value="CH_PLS_rpt3"/>
    <property type="match status" value="1"/>
</dbReference>
<dbReference type="AlphaFoldDB" id="A0A6P7SVS9"/>
<dbReference type="GO" id="GO:0051639">
    <property type="term" value="P:actin filament network formation"/>
    <property type="evidence" value="ECO:0007669"/>
    <property type="project" value="TreeGrafter"/>
</dbReference>
<dbReference type="InterPro" id="IPR039959">
    <property type="entry name" value="Fimbrin/Plastin"/>
</dbReference>
<feature type="domain" description="Calponin-homology (CH)" evidence="5">
    <location>
        <begin position="123"/>
        <end position="239"/>
    </location>
</feature>
<name>A0A6P7SVS9_9MOLL</name>
<dbReference type="Proteomes" id="UP000515154">
    <property type="component" value="Linkage group LG11"/>
</dbReference>
<dbReference type="SUPFAM" id="SSF47473">
    <property type="entry name" value="EF-hand"/>
    <property type="match status" value="1"/>
</dbReference>
<dbReference type="InterPro" id="IPR001589">
    <property type="entry name" value="Actinin_actin-bd_CS"/>
</dbReference>
<evidence type="ECO:0000256" key="4">
    <source>
        <dbReference type="ARBA" id="ARBA00023203"/>
    </source>
</evidence>
<dbReference type="PROSITE" id="PS00019">
    <property type="entry name" value="ACTININ_1"/>
    <property type="match status" value="1"/>
</dbReference>
<feature type="domain" description="Calponin-homology (CH)" evidence="5">
    <location>
        <begin position="513"/>
        <end position="621"/>
    </location>
</feature>
<evidence type="ECO:0000256" key="1">
    <source>
        <dbReference type="ARBA" id="ARBA00022723"/>
    </source>
</evidence>
<dbReference type="FunFam" id="1.10.418.10:FF:000016">
    <property type="entry name" value="Probable fimbrin"/>
    <property type="match status" value="1"/>
</dbReference>